<proteinExistence type="predicted"/>
<dbReference type="Proteomes" id="UP000321772">
    <property type="component" value="Chromosome"/>
</dbReference>
<dbReference type="GO" id="GO:0006260">
    <property type="term" value="P:DNA replication"/>
    <property type="evidence" value="ECO:0007669"/>
    <property type="project" value="TreeGrafter"/>
</dbReference>
<reference evidence="4 7" key="1">
    <citation type="submission" date="2019-06" db="EMBL/GenBank/DDBJ databases">
        <title>Genome analyses of bacteria isolated from kimchi.</title>
        <authorList>
            <person name="Lee S."/>
            <person name="Ahn S."/>
            <person name="Roh S."/>
        </authorList>
    </citation>
    <scope>NUCLEOTIDE SEQUENCE [LARGE SCALE GENOMIC DNA]</scope>
    <source>
        <strain evidence="4 7">CBA3616</strain>
    </source>
</reference>
<dbReference type="SUPFAM" id="SSF52540">
    <property type="entry name" value="P-loop containing nucleoside triphosphate hydrolases"/>
    <property type="match status" value="1"/>
</dbReference>
<dbReference type="GO" id="GO:0005524">
    <property type="term" value="F:ATP binding"/>
    <property type="evidence" value="ECO:0007669"/>
    <property type="project" value="UniProtKB-KW"/>
</dbReference>
<organism evidence="4 7">
    <name type="scientific">Loigolactobacillus coryniformis</name>
    <dbReference type="NCBI Taxonomy" id="1610"/>
    <lineage>
        <taxon>Bacteria</taxon>
        <taxon>Bacillati</taxon>
        <taxon>Bacillota</taxon>
        <taxon>Bacilli</taxon>
        <taxon>Lactobacillales</taxon>
        <taxon>Lactobacillaceae</taxon>
        <taxon>Loigolactobacillus</taxon>
    </lineage>
</organism>
<evidence type="ECO:0000256" key="2">
    <source>
        <dbReference type="ARBA" id="ARBA00022840"/>
    </source>
</evidence>
<dbReference type="NCBIfam" id="NF038214">
    <property type="entry name" value="IS21_help_AAA"/>
    <property type="match status" value="1"/>
</dbReference>
<accession>A0A5B8TPX1</accession>
<dbReference type="PANTHER" id="PTHR30050">
    <property type="entry name" value="CHROMOSOMAL REPLICATION INITIATOR PROTEIN DNAA"/>
    <property type="match status" value="1"/>
</dbReference>
<dbReference type="InterPro" id="IPR002611">
    <property type="entry name" value="IstB_ATP-bd"/>
</dbReference>
<dbReference type="Gene3D" id="3.40.50.300">
    <property type="entry name" value="P-loop containing nucleotide triphosphate hydrolases"/>
    <property type="match status" value="1"/>
</dbReference>
<dbReference type="PANTHER" id="PTHR30050:SF4">
    <property type="entry name" value="ATP-BINDING PROTEIN RV3427C IN INSERTION SEQUENCE-RELATED"/>
    <property type="match status" value="1"/>
</dbReference>
<name>A0A5B8TPX1_9LACO</name>
<dbReference type="AlphaFoldDB" id="A0A5B8TPX1"/>
<dbReference type="PIRSF" id="PIRSF003073">
    <property type="entry name" value="DNAC_TnpB_IstB"/>
    <property type="match status" value="1"/>
</dbReference>
<keyword evidence="2" id="KW-0067">ATP-binding</keyword>
<sequence>MASRVAQPILESKGKKIMTSDETKRKLREMRLNAMVEILEVQEQQPEYQQMDFEDKFELIVDGAYARQQSNKLSRLLHSADFPSIEPALAEIDYLPDRKLDRKLIQKLATGNYIREHHNIILMGASGNGKTWLANALGIEACRQFYKVKYVRLPELLDDLAVAKHEANGNFHKILARYKKVDVLIIDEWLLTELSLEQSTYVLELVESRLHQSSTIYCSQFAPDGWHNKLGNPQIADAILDRIIHDAYPILIQGDKSMRERYGLRGDSV</sequence>
<dbReference type="EMBL" id="CP042392">
    <property type="protein sequence ID" value="QEA54475.1"/>
    <property type="molecule type" value="Genomic_DNA"/>
</dbReference>
<dbReference type="InterPro" id="IPR028350">
    <property type="entry name" value="DNAC/IstB-like"/>
</dbReference>
<dbReference type="EMBL" id="CP042392">
    <property type="protein sequence ID" value="QEA54431.1"/>
    <property type="molecule type" value="Genomic_DNA"/>
</dbReference>
<dbReference type="Pfam" id="PF01695">
    <property type="entry name" value="IstB_IS21"/>
    <property type="match status" value="1"/>
</dbReference>
<evidence type="ECO:0000313" key="4">
    <source>
        <dbReference type="EMBL" id="QEA54431.1"/>
    </source>
</evidence>
<protein>
    <submittedName>
        <fullName evidence="4">AAA family ATPase</fullName>
    </submittedName>
</protein>
<evidence type="ECO:0000259" key="3">
    <source>
        <dbReference type="Pfam" id="PF01695"/>
    </source>
</evidence>
<dbReference type="InterPro" id="IPR027417">
    <property type="entry name" value="P-loop_NTPase"/>
</dbReference>
<dbReference type="EMBL" id="CP042392">
    <property type="protein sequence ID" value="QEA54448.1"/>
    <property type="molecule type" value="Genomic_DNA"/>
</dbReference>
<dbReference type="CDD" id="cd00009">
    <property type="entry name" value="AAA"/>
    <property type="match status" value="1"/>
</dbReference>
<evidence type="ECO:0000313" key="6">
    <source>
        <dbReference type="EMBL" id="QEA54475.1"/>
    </source>
</evidence>
<evidence type="ECO:0000313" key="7">
    <source>
        <dbReference type="Proteomes" id="UP000321772"/>
    </source>
</evidence>
<evidence type="ECO:0000313" key="5">
    <source>
        <dbReference type="EMBL" id="QEA54448.1"/>
    </source>
</evidence>
<evidence type="ECO:0000256" key="1">
    <source>
        <dbReference type="ARBA" id="ARBA00022741"/>
    </source>
</evidence>
<dbReference type="InterPro" id="IPR047661">
    <property type="entry name" value="IstB"/>
</dbReference>
<keyword evidence="1" id="KW-0547">Nucleotide-binding</keyword>
<feature type="domain" description="IstB-like ATP-binding" evidence="3">
    <location>
        <begin position="27"/>
        <end position="261"/>
    </location>
</feature>
<gene>
    <name evidence="4" type="ORF">FGL77_06030</name>
    <name evidence="5" type="ORF">FGL77_07565</name>
    <name evidence="6" type="ORF">FGL77_10635</name>
</gene>